<feature type="compositionally biased region" description="Low complexity" evidence="6">
    <location>
        <begin position="225"/>
        <end position="236"/>
    </location>
</feature>
<dbReference type="Gene3D" id="1.20.58.80">
    <property type="entry name" value="Phosphotransferase system, lactose/cellobiose-type IIA subunit"/>
    <property type="match status" value="1"/>
</dbReference>
<dbReference type="SUPFAM" id="SSF49758">
    <property type="entry name" value="Calpain large subunit, middle domain (domain III)"/>
    <property type="match status" value="2"/>
</dbReference>
<dbReference type="SUPFAM" id="SSF54001">
    <property type="entry name" value="Cysteine proteinases"/>
    <property type="match status" value="1"/>
</dbReference>
<reference evidence="8 9" key="1">
    <citation type="journal article" date="2004" name="Science">
        <title>The genome of the diatom Thalassiosira pseudonana: ecology, evolution, and metabolism.</title>
        <authorList>
            <person name="Armbrust E.V."/>
            <person name="Berges J.A."/>
            <person name="Bowler C."/>
            <person name="Green B.R."/>
            <person name="Martinez D."/>
            <person name="Putnam N.H."/>
            <person name="Zhou S."/>
            <person name="Allen A.E."/>
            <person name="Apt K.E."/>
            <person name="Bechner M."/>
            <person name="Brzezinski M.A."/>
            <person name="Chaal B.K."/>
            <person name="Chiovitti A."/>
            <person name="Davis A.K."/>
            <person name="Demarest M.S."/>
            <person name="Detter J.C."/>
            <person name="Glavina T."/>
            <person name="Goodstein D."/>
            <person name="Hadi M.Z."/>
            <person name="Hellsten U."/>
            <person name="Hildebrand M."/>
            <person name="Jenkins B.D."/>
            <person name="Jurka J."/>
            <person name="Kapitonov V.V."/>
            <person name="Kroger N."/>
            <person name="Lau W.W."/>
            <person name="Lane T.W."/>
            <person name="Larimer F.W."/>
            <person name="Lippmeier J.C."/>
            <person name="Lucas S."/>
            <person name="Medina M."/>
            <person name="Montsant A."/>
            <person name="Obornik M."/>
            <person name="Parker M.S."/>
            <person name="Palenik B."/>
            <person name="Pazour G.J."/>
            <person name="Richardson P.M."/>
            <person name="Rynearson T.A."/>
            <person name="Saito M.A."/>
            <person name="Schwartz D.C."/>
            <person name="Thamatrakoln K."/>
            <person name="Valentin K."/>
            <person name="Vardi A."/>
            <person name="Wilkerson F.P."/>
            <person name="Rokhsar D.S."/>
        </authorList>
    </citation>
    <scope>NUCLEOTIDE SEQUENCE [LARGE SCALE GENOMIC DNA]</scope>
    <source>
        <strain evidence="8 9">CCMP1335</strain>
    </source>
</reference>
<protein>
    <recommendedName>
        <fullName evidence="7">Calpain catalytic domain-containing protein</fullName>
    </recommendedName>
</protein>
<gene>
    <name evidence="8" type="ORF">THAPSDRAFT_21893</name>
</gene>
<keyword evidence="2 4" id="KW-0378">Hydrolase</keyword>
<dbReference type="SMART" id="SM00230">
    <property type="entry name" value="CysPc"/>
    <property type="match status" value="1"/>
</dbReference>
<feature type="region of interest" description="Disordered" evidence="6">
    <location>
        <begin position="111"/>
        <end position="165"/>
    </location>
</feature>
<dbReference type="STRING" id="35128.B8BYL0"/>
<dbReference type="RefSeq" id="XP_002288957.1">
    <property type="nucleotide sequence ID" value="XM_002288921.1"/>
</dbReference>
<dbReference type="eggNOG" id="KOG0045">
    <property type="taxonomic scope" value="Eukaryota"/>
</dbReference>
<feature type="active site" evidence="4">
    <location>
        <position position="397"/>
    </location>
</feature>
<dbReference type="OMA" id="GDYRRGC"/>
<keyword evidence="3 4" id="KW-0788">Thiol protease</keyword>
<dbReference type="Proteomes" id="UP000001449">
    <property type="component" value="Chromosome 3"/>
</dbReference>
<dbReference type="PROSITE" id="PS50203">
    <property type="entry name" value="CALPAIN_CAT"/>
    <property type="match status" value="1"/>
</dbReference>
<evidence type="ECO:0000256" key="4">
    <source>
        <dbReference type="PROSITE-ProRule" id="PRU00239"/>
    </source>
</evidence>
<keyword evidence="9" id="KW-1185">Reference proteome</keyword>
<dbReference type="InterPro" id="IPR051297">
    <property type="entry name" value="PalB/RIM13"/>
</dbReference>
<keyword evidence="5" id="KW-0175">Coiled coil</keyword>
<evidence type="ECO:0000256" key="6">
    <source>
        <dbReference type="SAM" id="MobiDB-lite"/>
    </source>
</evidence>
<dbReference type="AlphaFoldDB" id="B8BYL0"/>
<dbReference type="Gene3D" id="3.90.70.10">
    <property type="entry name" value="Cysteine proteinases"/>
    <property type="match status" value="1"/>
</dbReference>
<evidence type="ECO:0000256" key="1">
    <source>
        <dbReference type="ARBA" id="ARBA00022670"/>
    </source>
</evidence>
<dbReference type="MEROPS" id="C02.029"/>
<feature type="region of interest" description="Disordered" evidence="6">
    <location>
        <begin position="219"/>
        <end position="240"/>
    </location>
</feature>
<dbReference type="GO" id="GO:0006508">
    <property type="term" value="P:proteolysis"/>
    <property type="evidence" value="ECO:0000318"/>
    <property type="project" value="GO_Central"/>
</dbReference>
<feature type="domain" description="Calpain catalytic" evidence="7">
    <location>
        <begin position="332"/>
        <end position="667"/>
    </location>
</feature>
<dbReference type="Pfam" id="PF00648">
    <property type="entry name" value="Peptidase_C2"/>
    <property type="match status" value="1"/>
</dbReference>
<sequence length="972" mass="108993">MPNSSLLDEALALLGEAKELELQAAACGENSTSKSTELLDESAKKYHEACYLMKRHVGRTKKGSDNGDTVKMQNLLMENIDHFELHAEDLTKRVKDGKLVDQLRLQQQLQNTNITEEPTPGCALERNVSPKSSWEADHSSHLQTTSAANPTPPSTSTNRPRHEYEEEVARAAGKASTLLADAIESEESGDTIAITQYTEAAQQYLKAVKLMTSAKDIQTSGGETSWQSSPSQNSQSDSDEIVTLSLKRKIKQCLDRIEELKKQSESTNASCEIDIIDMQPTVISLSDTRPVNDENTQQSLTPYEIAVLRRSSLIASGLFLPWSDEEAQTYKYFSYPKPWVDPDGLLPLSEMQKERFHKWARPSEIIDMRRSTRSIHTTTMVKSISAYTIKQYCVSDCSFIAGLCITSAFERRFQKRLVSSLIYPQDKATGMPIYNPNGVYMVKLWLNGVARRVLVDDLLPVDERGDLLCSHTVTLDGSKRNIGSSTLELWVSILEKAYMKLCGGYNFPGSNSGVDLFALTGWIPERLFFPEDSTDVKDFETPTERAWNRLYSASSYGDCLITVSTSKDLDEDKAEDVGLYTAHAYAVLGVVEACNGTRLLQLKNPWASKSWNGRYSSKDKVSWSDPTFCSEVGYDADLASRRDDGVFWISWEDVLVYFRNLHLSWNPALFQYRTTVHGFWNKDVGPSDDSYNVGDNPQYIVTLSDKAIETKATLWILLSRHVSKQEQEGAEVSDYLTLHIHRIKHSKQRVYYPSSKDCVLNGSYTNNQHVLVRYDVAGSEDKHLSIVLSQYKKSNDLGYTYSVYCTEKFKLSQPEKELKLCRELKGAWTLRNASDKAYSLCVGTAGGPPGHGSFGSNPQWSVFISQRTMIQIKCFAVKTLAVNVVLVQHHGRSESGASTSEQQQQNGKRIHHLYEQPIIDSGDYRHGFTVTEPIYVSAGDYTLVASTFEVGQVGNYIVKVLSSRDVDIKPIV</sequence>
<dbReference type="SMART" id="SM00720">
    <property type="entry name" value="calpain_III"/>
    <property type="match status" value="1"/>
</dbReference>
<evidence type="ECO:0000313" key="9">
    <source>
        <dbReference type="Proteomes" id="UP000001449"/>
    </source>
</evidence>
<reference evidence="8 9" key="2">
    <citation type="journal article" date="2008" name="Nature">
        <title>The Phaeodactylum genome reveals the evolutionary history of diatom genomes.</title>
        <authorList>
            <person name="Bowler C."/>
            <person name="Allen A.E."/>
            <person name="Badger J.H."/>
            <person name="Grimwood J."/>
            <person name="Jabbari K."/>
            <person name="Kuo A."/>
            <person name="Maheswari U."/>
            <person name="Martens C."/>
            <person name="Maumus F."/>
            <person name="Otillar R.P."/>
            <person name="Rayko E."/>
            <person name="Salamov A."/>
            <person name="Vandepoele K."/>
            <person name="Beszteri B."/>
            <person name="Gruber A."/>
            <person name="Heijde M."/>
            <person name="Katinka M."/>
            <person name="Mock T."/>
            <person name="Valentin K."/>
            <person name="Verret F."/>
            <person name="Berges J.A."/>
            <person name="Brownlee C."/>
            <person name="Cadoret J.P."/>
            <person name="Chiovitti A."/>
            <person name="Choi C.J."/>
            <person name="Coesel S."/>
            <person name="De Martino A."/>
            <person name="Detter J.C."/>
            <person name="Durkin C."/>
            <person name="Falciatore A."/>
            <person name="Fournet J."/>
            <person name="Haruta M."/>
            <person name="Huysman M.J."/>
            <person name="Jenkins B.D."/>
            <person name="Jiroutova K."/>
            <person name="Jorgensen R.E."/>
            <person name="Joubert Y."/>
            <person name="Kaplan A."/>
            <person name="Kroger N."/>
            <person name="Kroth P.G."/>
            <person name="La Roche J."/>
            <person name="Lindquist E."/>
            <person name="Lommer M."/>
            <person name="Martin-Jezequel V."/>
            <person name="Lopez P.J."/>
            <person name="Lucas S."/>
            <person name="Mangogna M."/>
            <person name="McGinnis K."/>
            <person name="Medlin L.K."/>
            <person name="Montsant A."/>
            <person name="Oudot-Le Secq M.P."/>
            <person name="Napoli C."/>
            <person name="Obornik M."/>
            <person name="Parker M.S."/>
            <person name="Petit J.L."/>
            <person name="Porcel B.M."/>
            <person name="Poulsen N."/>
            <person name="Robison M."/>
            <person name="Rychlewski L."/>
            <person name="Rynearson T.A."/>
            <person name="Schmutz J."/>
            <person name="Shapiro H."/>
            <person name="Siaut M."/>
            <person name="Stanley M."/>
            <person name="Sussman M.R."/>
            <person name="Taylor A.R."/>
            <person name="Vardi A."/>
            <person name="von Dassow P."/>
            <person name="Vyverman W."/>
            <person name="Willis A."/>
            <person name="Wyrwicz L.S."/>
            <person name="Rokhsar D.S."/>
            <person name="Weissenbach J."/>
            <person name="Armbrust E.V."/>
            <person name="Green B.R."/>
            <person name="Van de Peer Y."/>
            <person name="Grigoriev I.V."/>
        </authorList>
    </citation>
    <scope>NUCLEOTIDE SEQUENCE [LARGE SCALE GENOMIC DNA]</scope>
    <source>
        <strain evidence="8 9">CCMP1335</strain>
    </source>
</reference>
<dbReference type="InParanoid" id="B8BYL0"/>
<evidence type="ECO:0000256" key="5">
    <source>
        <dbReference type="SAM" id="Coils"/>
    </source>
</evidence>
<dbReference type="PANTHER" id="PTHR46143:SF1">
    <property type="entry name" value="CALPAIN-7"/>
    <property type="match status" value="1"/>
</dbReference>
<keyword evidence="1 4" id="KW-0645">Protease</keyword>
<dbReference type="CDD" id="cd00044">
    <property type="entry name" value="CysPc"/>
    <property type="match status" value="1"/>
</dbReference>
<evidence type="ECO:0000313" key="8">
    <source>
        <dbReference type="EMBL" id="EED94393.1"/>
    </source>
</evidence>
<dbReference type="Pfam" id="PF01067">
    <property type="entry name" value="Calpain_III"/>
    <property type="match status" value="1"/>
</dbReference>
<dbReference type="PaxDb" id="35128-Thaps21893"/>
<dbReference type="EMBL" id="CM000640">
    <property type="protein sequence ID" value="EED94393.1"/>
    <property type="molecule type" value="Genomic_DNA"/>
</dbReference>
<dbReference type="InterPro" id="IPR001300">
    <property type="entry name" value="Peptidase_C2_calpain_cat"/>
</dbReference>
<dbReference type="GO" id="GO:0004198">
    <property type="term" value="F:calcium-dependent cysteine-type endopeptidase activity"/>
    <property type="evidence" value="ECO:0007669"/>
    <property type="project" value="InterPro"/>
</dbReference>
<evidence type="ECO:0000256" key="2">
    <source>
        <dbReference type="ARBA" id="ARBA00022801"/>
    </source>
</evidence>
<accession>B8BYL0</accession>
<dbReference type="InterPro" id="IPR036213">
    <property type="entry name" value="Calpain_III_sf"/>
</dbReference>
<dbReference type="InterPro" id="IPR022682">
    <property type="entry name" value="Calpain_domain_III"/>
</dbReference>
<feature type="active site" evidence="4">
    <location>
        <position position="583"/>
    </location>
</feature>
<dbReference type="KEGG" id="tps:THAPSDRAFT_21893"/>
<evidence type="ECO:0000256" key="3">
    <source>
        <dbReference type="ARBA" id="ARBA00022807"/>
    </source>
</evidence>
<evidence type="ECO:0000259" key="7">
    <source>
        <dbReference type="PROSITE" id="PS50203"/>
    </source>
</evidence>
<dbReference type="GO" id="GO:0004197">
    <property type="term" value="F:cysteine-type endopeptidase activity"/>
    <property type="evidence" value="ECO:0000318"/>
    <property type="project" value="GO_Central"/>
</dbReference>
<dbReference type="GeneID" id="7449530"/>
<proteinExistence type="predicted"/>
<feature type="coiled-coil region" evidence="5">
    <location>
        <begin position="243"/>
        <end position="270"/>
    </location>
</feature>
<dbReference type="InterPro" id="IPR038765">
    <property type="entry name" value="Papain-like_cys_pep_sf"/>
</dbReference>
<dbReference type="HOGENOM" id="CLU_006770_2_0_1"/>
<dbReference type="PANTHER" id="PTHR46143">
    <property type="entry name" value="CALPAIN-7"/>
    <property type="match status" value="1"/>
</dbReference>
<feature type="active site" evidence="4">
    <location>
        <position position="604"/>
    </location>
</feature>
<dbReference type="InterPro" id="IPR022683">
    <property type="entry name" value="Calpain_III"/>
</dbReference>
<organism evidence="8 9">
    <name type="scientific">Thalassiosira pseudonana</name>
    <name type="common">Marine diatom</name>
    <name type="synonym">Cyclotella nana</name>
    <dbReference type="NCBI Taxonomy" id="35128"/>
    <lineage>
        <taxon>Eukaryota</taxon>
        <taxon>Sar</taxon>
        <taxon>Stramenopiles</taxon>
        <taxon>Ochrophyta</taxon>
        <taxon>Bacillariophyta</taxon>
        <taxon>Coscinodiscophyceae</taxon>
        <taxon>Thalassiosirophycidae</taxon>
        <taxon>Thalassiosirales</taxon>
        <taxon>Thalassiosiraceae</taxon>
        <taxon>Thalassiosira</taxon>
    </lineage>
</organism>
<dbReference type="Gene3D" id="2.60.120.380">
    <property type="match status" value="2"/>
</dbReference>
<name>B8BYL0_THAPS</name>
<feature type="compositionally biased region" description="Low complexity" evidence="6">
    <location>
        <begin position="144"/>
        <end position="158"/>
    </location>
</feature>